<gene>
    <name evidence="1" type="ORF">S01H4_53207</name>
</gene>
<protein>
    <submittedName>
        <fullName evidence="1">Uncharacterized protein</fullName>
    </submittedName>
</protein>
<proteinExistence type="predicted"/>
<feature type="non-terminal residue" evidence="1">
    <location>
        <position position="1"/>
    </location>
</feature>
<name>X1EJW0_9ZZZZ</name>
<sequence length="261" mass="29874">RAKELANLASAGAKAAERAAQGESAEVKTEEQWHKRCSLAEEAINNLWEVLDQLAKQITDLAPTAVVTRRNPLENFDLFGAVGSAAQRGVPPLLAGRFLLWLWLSSIRDEENRAPFLITIEFESFKLEAHYFRGPRGDSLSPERRVLARNAFERSGWDVICGVRLSLRKKWRHWRGASLWYTDLGSGDGYRWYEVSYFRQLFWRRSRPIALPPNKADAVAASVTKWLGIEFGPQPIDDEDAPSFYRCWLQYFNDLIQASKK</sequence>
<organism evidence="1">
    <name type="scientific">marine sediment metagenome</name>
    <dbReference type="NCBI Taxonomy" id="412755"/>
    <lineage>
        <taxon>unclassified sequences</taxon>
        <taxon>metagenomes</taxon>
        <taxon>ecological metagenomes</taxon>
    </lineage>
</organism>
<dbReference type="AlphaFoldDB" id="X1EJW0"/>
<accession>X1EJW0</accession>
<evidence type="ECO:0000313" key="1">
    <source>
        <dbReference type="EMBL" id="GAH17404.1"/>
    </source>
</evidence>
<comment type="caution">
    <text evidence="1">The sequence shown here is derived from an EMBL/GenBank/DDBJ whole genome shotgun (WGS) entry which is preliminary data.</text>
</comment>
<dbReference type="EMBL" id="BART01030476">
    <property type="protein sequence ID" value="GAH17404.1"/>
    <property type="molecule type" value="Genomic_DNA"/>
</dbReference>
<reference evidence="1" key="1">
    <citation type="journal article" date="2014" name="Front. Microbiol.">
        <title>High frequency of phylogenetically diverse reductive dehalogenase-homologous genes in deep subseafloor sedimentary metagenomes.</title>
        <authorList>
            <person name="Kawai M."/>
            <person name="Futagami T."/>
            <person name="Toyoda A."/>
            <person name="Takaki Y."/>
            <person name="Nishi S."/>
            <person name="Hori S."/>
            <person name="Arai W."/>
            <person name="Tsubouchi T."/>
            <person name="Morono Y."/>
            <person name="Uchiyama I."/>
            <person name="Ito T."/>
            <person name="Fujiyama A."/>
            <person name="Inagaki F."/>
            <person name="Takami H."/>
        </authorList>
    </citation>
    <scope>NUCLEOTIDE SEQUENCE</scope>
    <source>
        <strain evidence="1">Expedition CK06-06</strain>
    </source>
</reference>